<name>A0A4U6TWE4_SETVI</name>
<sequence>MFLFLVVLFLFCFTQILSSNSLYHVIQRTGDYIVAMFTS</sequence>
<reference evidence="2" key="1">
    <citation type="submission" date="2019-03" db="EMBL/GenBank/DDBJ databases">
        <title>WGS assembly of Setaria viridis.</title>
        <authorList>
            <person name="Huang P."/>
            <person name="Jenkins J."/>
            <person name="Grimwood J."/>
            <person name="Barry K."/>
            <person name="Healey A."/>
            <person name="Mamidi S."/>
            <person name="Sreedasyam A."/>
            <person name="Shu S."/>
            <person name="Feldman M."/>
            <person name="Wu J."/>
            <person name="Yu Y."/>
            <person name="Chen C."/>
            <person name="Johnson J."/>
            <person name="Rokhsar D."/>
            <person name="Baxter I."/>
            <person name="Schmutz J."/>
            <person name="Brutnell T."/>
            <person name="Kellogg E."/>
        </authorList>
    </citation>
    <scope>NUCLEOTIDE SEQUENCE [LARGE SCALE GENOMIC DNA]</scope>
</reference>
<protein>
    <submittedName>
        <fullName evidence="2">Uncharacterized protein</fullName>
    </submittedName>
</protein>
<evidence type="ECO:0000313" key="2">
    <source>
        <dbReference type="EMBL" id="TKW05159.1"/>
    </source>
</evidence>
<gene>
    <name evidence="2" type="ORF">SEVIR_7G156703v2</name>
</gene>
<proteinExistence type="predicted"/>
<dbReference type="AlphaFoldDB" id="A0A4U6TWE4"/>
<dbReference type="EMBL" id="CM016558">
    <property type="protein sequence ID" value="TKW05159.1"/>
    <property type="molecule type" value="Genomic_DNA"/>
</dbReference>
<dbReference type="Gramene" id="TKW05159">
    <property type="protein sequence ID" value="TKW05159"/>
    <property type="gene ID" value="SEVIR_7G156703v2"/>
</dbReference>
<keyword evidence="3" id="KW-1185">Reference proteome</keyword>
<feature type="chain" id="PRO_5020277738" evidence="1">
    <location>
        <begin position="19"/>
        <end position="39"/>
    </location>
</feature>
<accession>A0A4U6TWE4</accession>
<evidence type="ECO:0000313" key="3">
    <source>
        <dbReference type="Proteomes" id="UP000298652"/>
    </source>
</evidence>
<dbReference type="Proteomes" id="UP000298652">
    <property type="component" value="Chromosome 7"/>
</dbReference>
<keyword evidence="1" id="KW-0732">Signal</keyword>
<evidence type="ECO:0000256" key="1">
    <source>
        <dbReference type="SAM" id="SignalP"/>
    </source>
</evidence>
<feature type="signal peptide" evidence="1">
    <location>
        <begin position="1"/>
        <end position="18"/>
    </location>
</feature>
<organism evidence="2 3">
    <name type="scientific">Setaria viridis</name>
    <name type="common">Green bristlegrass</name>
    <name type="synonym">Setaria italica subsp. viridis</name>
    <dbReference type="NCBI Taxonomy" id="4556"/>
    <lineage>
        <taxon>Eukaryota</taxon>
        <taxon>Viridiplantae</taxon>
        <taxon>Streptophyta</taxon>
        <taxon>Embryophyta</taxon>
        <taxon>Tracheophyta</taxon>
        <taxon>Spermatophyta</taxon>
        <taxon>Magnoliopsida</taxon>
        <taxon>Liliopsida</taxon>
        <taxon>Poales</taxon>
        <taxon>Poaceae</taxon>
        <taxon>PACMAD clade</taxon>
        <taxon>Panicoideae</taxon>
        <taxon>Panicodae</taxon>
        <taxon>Paniceae</taxon>
        <taxon>Cenchrinae</taxon>
        <taxon>Setaria</taxon>
    </lineage>
</organism>